<dbReference type="HOGENOM" id="CLU_1725781_0_0_1"/>
<dbReference type="GO" id="GO:0005869">
    <property type="term" value="C:dynactin complex"/>
    <property type="evidence" value="ECO:0007669"/>
    <property type="project" value="InterPro"/>
</dbReference>
<evidence type="ECO:0000256" key="6">
    <source>
        <dbReference type="ARBA" id="ARBA00034687"/>
    </source>
</evidence>
<protein>
    <recommendedName>
        <fullName evidence="3">Dynactin subunit 6</fullName>
    </recommendedName>
</protein>
<dbReference type="SUPFAM" id="SSF51161">
    <property type="entry name" value="Trimeric LpxA-like enzymes"/>
    <property type="match status" value="1"/>
</dbReference>
<dbReference type="GO" id="GO:0070840">
    <property type="term" value="F:dynein complex binding"/>
    <property type="evidence" value="ECO:0007669"/>
    <property type="project" value="TreeGrafter"/>
</dbReference>
<keyword evidence="7" id="KW-0175">Coiled coil</keyword>
<comment type="similarity">
    <text evidence="2">Belongs to the dynactin subunits 5/6 family. Dynactin subunit 6 subfamily.</text>
</comment>
<reference evidence="8 10" key="1">
    <citation type="journal article" date="2012" name="Nature">
        <title>Algal genomes reveal evolutionary mosaicism and the fate of nucleomorphs.</title>
        <authorList>
            <consortium name="DOE Joint Genome Institute"/>
            <person name="Curtis B.A."/>
            <person name="Tanifuji G."/>
            <person name="Burki F."/>
            <person name="Gruber A."/>
            <person name="Irimia M."/>
            <person name="Maruyama S."/>
            <person name="Arias M.C."/>
            <person name="Ball S.G."/>
            <person name="Gile G.H."/>
            <person name="Hirakawa Y."/>
            <person name="Hopkins J.F."/>
            <person name="Kuo A."/>
            <person name="Rensing S.A."/>
            <person name="Schmutz J."/>
            <person name="Symeonidi A."/>
            <person name="Elias M."/>
            <person name="Eveleigh R.J."/>
            <person name="Herman E.K."/>
            <person name="Klute M.J."/>
            <person name="Nakayama T."/>
            <person name="Obornik M."/>
            <person name="Reyes-Prieto A."/>
            <person name="Armbrust E.V."/>
            <person name="Aves S.J."/>
            <person name="Beiko R.G."/>
            <person name="Coutinho P."/>
            <person name="Dacks J.B."/>
            <person name="Durnford D.G."/>
            <person name="Fast N.M."/>
            <person name="Green B.R."/>
            <person name="Grisdale C.J."/>
            <person name="Hempel F."/>
            <person name="Henrissat B."/>
            <person name="Hoppner M.P."/>
            <person name="Ishida K."/>
            <person name="Kim E."/>
            <person name="Koreny L."/>
            <person name="Kroth P.G."/>
            <person name="Liu Y."/>
            <person name="Malik S.B."/>
            <person name="Maier U.G."/>
            <person name="McRose D."/>
            <person name="Mock T."/>
            <person name="Neilson J.A."/>
            <person name="Onodera N.T."/>
            <person name="Poole A.M."/>
            <person name="Pritham E.J."/>
            <person name="Richards T.A."/>
            <person name="Rocap G."/>
            <person name="Roy S.W."/>
            <person name="Sarai C."/>
            <person name="Schaack S."/>
            <person name="Shirato S."/>
            <person name="Slamovits C.H."/>
            <person name="Spencer D.F."/>
            <person name="Suzuki S."/>
            <person name="Worden A.Z."/>
            <person name="Zauner S."/>
            <person name="Barry K."/>
            <person name="Bell C."/>
            <person name="Bharti A.K."/>
            <person name="Crow J.A."/>
            <person name="Grimwood J."/>
            <person name="Kramer R."/>
            <person name="Lindquist E."/>
            <person name="Lucas S."/>
            <person name="Salamov A."/>
            <person name="McFadden G.I."/>
            <person name="Lane C.E."/>
            <person name="Keeling P.J."/>
            <person name="Gray M.W."/>
            <person name="Grigoriev I.V."/>
            <person name="Archibald J.M."/>
        </authorList>
    </citation>
    <scope>NUCLEOTIDE SEQUENCE</scope>
    <source>
        <strain evidence="8 10">CCMP2712</strain>
    </source>
</reference>
<evidence type="ECO:0000256" key="1">
    <source>
        <dbReference type="ARBA" id="ARBA00004245"/>
    </source>
</evidence>
<dbReference type="KEGG" id="gtt:GUITHDRAFT_146854"/>
<keyword evidence="4" id="KW-0963">Cytoplasm</keyword>
<organism evidence="8">
    <name type="scientific">Guillardia theta (strain CCMP2712)</name>
    <name type="common">Cryptophyte</name>
    <dbReference type="NCBI Taxonomy" id="905079"/>
    <lineage>
        <taxon>Eukaryota</taxon>
        <taxon>Cryptophyceae</taxon>
        <taxon>Pyrenomonadales</taxon>
        <taxon>Geminigeraceae</taxon>
        <taxon>Guillardia</taxon>
    </lineage>
</organism>
<gene>
    <name evidence="8" type="ORF">GUITHDRAFT_146854</name>
</gene>
<evidence type="ECO:0000256" key="3">
    <source>
        <dbReference type="ARBA" id="ARBA00016573"/>
    </source>
</evidence>
<evidence type="ECO:0000256" key="4">
    <source>
        <dbReference type="ARBA" id="ARBA00022490"/>
    </source>
</evidence>
<dbReference type="OrthoDB" id="2355at2759"/>
<evidence type="ECO:0000313" key="8">
    <source>
        <dbReference type="EMBL" id="EKX34946.1"/>
    </source>
</evidence>
<dbReference type="EMBL" id="JH993100">
    <property type="protein sequence ID" value="EKX34946.1"/>
    <property type="molecule type" value="Genomic_DNA"/>
</dbReference>
<reference evidence="10" key="2">
    <citation type="submission" date="2012-11" db="EMBL/GenBank/DDBJ databases">
        <authorList>
            <person name="Kuo A."/>
            <person name="Curtis B.A."/>
            <person name="Tanifuji G."/>
            <person name="Burki F."/>
            <person name="Gruber A."/>
            <person name="Irimia M."/>
            <person name="Maruyama S."/>
            <person name="Arias M.C."/>
            <person name="Ball S.G."/>
            <person name="Gile G.H."/>
            <person name="Hirakawa Y."/>
            <person name="Hopkins J.F."/>
            <person name="Rensing S.A."/>
            <person name="Schmutz J."/>
            <person name="Symeonidi A."/>
            <person name="Elias M."/>
            <person name="Eveleigh R.J."/>
            <person name="Herman E.K."/>
            <person name="Klute M.J."/>
            <person name="Nakayama T."/>
            <person name="Obornik M."/>
            <person name="Reyes-Prieto A."/>
            <person name="Armbrust E.V."/>
            <person name="Aves S.J."/>
            <person name="Beiko R.G."/>
            <person name="Coutinho P."/>
            <person name="Dacks J.B."/>
            <person name="Durnford D.G."/>
            <person name="Fast N.M."/>
            <person name="Green B.R."/>
            <person name="Grisdale C."/>
            <person name="Hempe F."/>
            <person name="Henrissat B."/>
            <person name="Hoppner M.P."/>
            <person name="Ishida K.-I."/>
            <person name="Kim E."/>
            <person name="Koreny L."/>
            <person name="Kroth P.G."/>
            <person name="Liu Y."/>
            <person name="Malik S.-B."/>
            <person name="Maier U.G."/>
            <person name="McRose D."/>
            <person name="Mock T."/>
            <person name="Neilson J.A."/>
            <person name="Onodera N.T."/>
            <person name="Poole A.M."/>
            <person name="Pritham E.J."/>
            <person name="Richards T.A."/>
            <person name="Rocap G."/>
            <person name="Roy S.W."/>
            <person name="Sarai C."/>
            <person name="Schaack S."/>
            <person name="Shirato S."/>
            <person name="Slamovits C.H."/>
            <person name="Spencer D.F."/>
            <person name="Suzuki S."/>
            <person name="Worden A.Z."/>
            <person name="Zauner S."/>
            <person name="Barry K."/>
            <person name="Bell C."/>
            <person name="Bharti A.K."/>
            <person name="Crow J.A."/>
            <person name="Grimwood J."/>
            <person name="Kramer R."/>
            <person name="Lindquist E."/>
            <person name="Lucas S."/>
            <person name="Salamov A."/>
            <person name="McFadden G.I."/>
            <person name="Lane C.E."/>
            <person name="Keeling P.J."/>
            <person name="Gray M.W."/>
            <person name="Grigoriev I.V."/>
            <person name="Archibald J.M."/>
        </authorList>
    </citation>
    <scope>NUCLEOTIDE SEQUENCE</scope>
    <source>
        <strain evidence="10">CCMP2712</strain>
    </source>
</reference>
<dbReference type="Proteomes" id="UP000011087">
    <property type="component" value="Unassembled WGS sequence"/>
</dbReference>
<feature type="coiled-coil region" evidence="7">
    <location>
        <begin position="98"/>
        <end position="125"/>
    </location>
</feature>
<comment type="function">
    <text evidence="6">Part of the dynactin complex that activates the molecular motor dynein for ultra-processive transport along microtubules.</text>
</comment>
<evidence type="ECO:0000256" key="2">
    <source>
        <dbReference type="ARBA" id="ARBA00007719"/>
    </source>
</evidence>
<dbReference type="RefSeq" id="XP_005821926.1">
    <property type="nucleotide sequence ID" value="XM_005821869.1"/>
</dbReference>
<accession>L1IFB4</accession>
<dbReference type="PANTHER" id="PTHR13072:SF0">
    <property type="entry name" value="DYNACTIN SUBUNIT 6"/>
    <property type="match status" value="1"/>
</dbReference>
<dbReference type="PaxDb" id="55529-EKX34946"/>
<proteinExistence type="inferred from homology"/>
<dbReference type="InterPro" id="IPR027777">
    <property type="entry name" value="DCTN6"/>
</dbReference>
<comment type="subcellular location">
    <subcellularLocation>
        <location evidence="1">Cytoplasm</location>
        <location evidence="1">Cytoskeleton</location>
    </subcellularLocation>
</comment>
<evidence type="ECO:0000256" key="7">
    <source>
        <dbReference type="SAM" id="Coils"/>
    </source>
</evidence>
<dbReference type="PANTHER" id="PTHR13072">
    <property type="entry name" value="DYNACTIN 6"/>
    <property type="match status" value="1"/>
</dbReference>
<evidence type="ECO:0000256" key="5">
    <source>
        <dbReference type="ARBA" id="ARBA00023212"/>
    </source>
</evidence>
<dbReference type="Gene3D" id="2.160.10.10">
    <property type="entry name" value="Hexapeptide repeat proteins"/>
    <property type="match status" value="1"/>
</dbReference>
<dbReference type="GeneID" id="17291688"/>
<name>L1IFB4_GUITC</name>
<sequence length="152" mass="16746">MTEWNSEQRKWDGRGMKQGSDMLRCRIEGNVIIGHGTFLHPRCELLASTGATIVVGEHTIIEERVRVRSTHGELTIGSECILEVGASITDSCIGNFSAVETMATIENCKEEEEEQEEEVIVLKRGTVRAGIGTGRAGGDWLREGEKDIDEAE</sequence>
<evidence type="ECO:0000313" key="9">
    <source>
        <dbReference type="EnsemblProtists" id="EKX34946"/>
    </source>
</evidence>
<dbReference type="EnsemblProtists" id="EKX34946">
    <property type="protein sequence ID" value="EKX34946"/>
    <property type="gene ID" value="GUITHDRAFT_146854"/>
</dbReference>
<dbReference type="InterPro" id="IPR011004">
    <property type="entry name" value="Trimer_LpxA-like_sf"/>
</dbReference>
<dbReference type="GO" id="GO:0007052">
    <property type="term" value="P:mitotic spindle organization"/>
    <property type="evidence" value="ECO:0007669"/>
    <property type="project" value="TreeGrafter"/>
</dbReference>
<keyword evidence="5" id="KW-0206">Cytoskeleton</keyword>
<evidence type="ECO:0000313" key="10">
    <source>
        <dbReference type="Proteomes" id="UP000011087"/>
    </source>
</evidence>
<keyword evidence="10" id="KW-1185">Reference proteome</keyword>
<reference evidence="9" key="3">
    <citation type="submission" date="2015-06" db="UniProtKB">
        <authorList>
            <consortium name="EnsemblProtists"/>
        </authorList>
    </citation>
    <scope>IDENTIFICATION</scope>
</reference>
<dbReference type="AlphaFoldDB" id="L1IFB4"/>